<protein>
    <submittedName>
        <fullName evidence="2">Uncharacterized protein</fullName>
    </submittedName>
</protein>
<keyword evidence="1" id="KW-0472">Membrane</keyword>
<gene>
    <name evidence="2" type="ORF">PNIG_a2003</name>
</gene>
<evidence type="ECO:0000313" key="3">
    <source>
        <dbReference type="Proteomes" id="UP000198329"/>
    </source>
</evidence>
<reference evidence="2 3" key="1">
    <citation type="submission" date="2015-03" db="EMBL/GenBank/DDBJ databases">
        <authorList>
            <person name="Xie B.-B."/>
            <person name="Rong J.-C."/>
            <person name="Qin Q.-L."/>
            <person name="Zhang Y.-Z."/>
        </authorList>
    </citation>
    <scope>NUCLEOTIDE SEQUENCE [LARGE SCALE GENOMIC DNA]</scope>
    <source>
        <strain evidence="2 3">KMM 661</strain>
    </source>
</reference>
<organism evidence="2 3">
    <name type="scientific">Pseudoalteromonas nigrifaciens</name>
    <dbReference type="NCBI Taxonomy" id="28109"/>
    <lineage>
        <taxon>Bacteria</taxon>
        <taxon>Pseudomonadati</taxon>
        <taxon>Pseudomonadota</taxon>
        <taxon>Gammaproteobacteria</taxon>
        <taxon>Alteromonadales</taxon>
        <taxon>Pseudoalteromonadaceae</taxon>
        <taxon>Pseudoalteromonas</taxon>
    </lineage>
</organism>
<feature type="transmembrane region" description="Helical" evidence="1">
    <location>
        <begin position="140"/>
        <end position="158"/>
    </location>
</feature>
<evidence type="ECO:0000256" key="1">
    <source>
        <dbReference type="SAM" id="Phobius"/>
    </source>
</evidence>
<proteinExistence type="predicted"/>
<dbReference type="AlphaFoldDB" id="A0AAC9UJR5"/>
<keyword evidence="1" id="KW-0812">Transmembrane</keyword>
<dbReference type="KEGG" id="png:PNIG_a2003"/>
<dbReference type="RefSeq" id="WP_089368278.1">
    <property type="nucleotide sequence ID" value="NZ_BJXZ01000046.1"/>
</dbReference>
<dbReference type="GeneID" id="300941720"/>
<dbReference type="Proteomes" id="UP000198329">
    <property type="component" value="Chromosome I"/>
</dbReference>
<name>A0AAC9UJR5_9GAMM</name>
<accession>A0AAC9UJR5</accession>
<sequence length="180" mass="20190">MDPVTIALGLAKLTGLDKKIGSWIGGDNGAKVASKVVDMAQTLTNGGTPEQALNLVQQSSALQQELRQTILNREKELDDLAFKNTQSARTMQIQALNQDDKFSKRFIYYYAWFWSFSTVVYIGCITFITIPDTATRFADTILGFILGTVIASILNFFFGNSRDNSRRNEIQDIQQSLKEY</sequence>
<keyword evidence="3" id="KW-1185">Reference proteome</keyword>
<dbReference type="EMBL" id="CP011036">
    <property type="protein sequence ID" value="ASM54071.1"/>
    <property type="molecule type" value="Genomic_DNA"/>
</dbReference>
<keyword evidence="1" id="KW-1133">Transmembrane helix</keyword>
<evidence type="ECO:0000313" key="2">
    <source>
        <dbReference type="EMBL" id="ASM54071.1"/>
    </source>
</evidence>
<feature type="transmembrane region" description="Helical" evidence="1">
    <location>
        <begin position="107"/>
        <end position="128"/>
    </location>
</feature>